<dbReference type="Gene3D" id="3.30.70.870">
    <property type="entry name" value="Elongation Factor G (Translational Gtpase), domain 3"/>
    <property type="match status" value="1"/>
</dbReference>
<proteinExistence type="inferred from homology"/>
<evidence type="ECO:0000256" key="1">
    <source>
        <dbReference type="ARBA" id="ARBA00005870"/>
    </source>
</evidence>
<dbReference type="PRINTS" id="PR00315">
    <property type="entry name" value="ELONGATNFCT"/>
</dbReference>
<accession>A0A517M5E0</accession>
<dbReference type="Proteomes" id="UP000319557">
    <property type="component" value="Chromosome"/>
</dbReference>
<evidence type="ECO:0000256" key="2">
    <source>
        <dbReference type="ARBA" id="ARBA00022741"/>
    </source>
</evidence>
<dbReference type="FunFam" id="3.30.70.870:FF:000002">
    <property type="entry name" value="Translation elongation factor 2"/>
    <property type="match status" value="1"/>
</dbReference>
<protein>
    <recommendedName>
        <fullName evidence="7">Elongation factor G</fullName>
    </recommendedName>
</protein>
<dbReference type="FunFam" id="3.30.70.240:FF:000001">
    <property type="entry name" value="Elongation factor G"/>
    <property type="match status" value="1"/>
</dbReference>
<dbReference type="NCBIfam" id="NF009381">
    <property type="entry name" value="PRK12740.1-5"/>
    <property type="match status" value="1"/>
</dbReference>
<organism evidence="9 10">
    <name type="scientific">Rosistilla ulvae</name>
    <dbReference type="NCBI Taxonomy" id="1930277"/>
    <lineage>
        <taxon>Bacteria</taxon>
        <taxon>Pseudomonadati</taxon>
        <taxon>Planctomycetota</taxon>
        <taxon>Planctomycetia</taxon>
        <taxon>Pirellulales</taxon>
        <taxon>Pirellulaceae</taxon>
        <taxon>Rosistilla</taxon>
    </lineage>
</organism>
<dbReference type="InterPro" id="IPR005517">
    <property type="entry name" value="Transl_elong_EFG/EF2_IV"/>
</dbReference>
<evidence type="ECO:0000256" key="6">
    <source>
        <dbReference type="ARBA" id="ARBA00024731"/>
    </source>
</evidence>
<dbReference type="NCBIfam" id="TIGR00484">
    <property type="entry name" value="EF-G"/>
    <property type="match status" value="1"/>
</dbReference>
<keyword evidence="10" id="KW-1185">Reference proteome</keyword>
<dbReference type="PROSITE" id="PS51722">
    <property type="entry name" value="G_TR_2"/>
    <property type="match status" value="1"/>
</dbReference>
<dbReference type="InterPro" id="IPR035647">
    <property type="entry name" value="EFG_III/V"/>
</dbReference>
<dbReference type="FunFam" id="3.40.50.300:FF:000029">
    <property type="entry name" value="Elongation factor G"/>
    <property type="match status" value="1"/>
</dbReference>
<evidence type="ECO:0000256" key="5">
    <source>
        <dbReference type="ARBA" id="ARBA00023134"/>
    </source>
</evidence>
<dbReference type="Gene3D" id="3.30.70.240">
    <property type="match status" value="1"/>
</dbReference>
<dbReference type="GO" id="GO:0003746">
    <property type="term" value="F:translation elongation factor activity"/>
    <property type="evidence" value="ECO:0007669"/>
    <property type="project" value="UniProtKB-UniRule"/>
</dbReference>
<dbReference type="SUPFAM" id="SSF54980">
    <property type="entry name" value="EF-G C-terminal domain-like"/>
    <property type="match status" value="2"/>
</dbReference>
<dbReference type="NCBIfam" id="TIGR00231">
    <property type="entry name" value="small_GTP"/>
    <property type="match status" value="1"/>
</dbReference>
<dbReference type="InterPro" id="IPR014721">
    <property type="entry name" value="Ribsml_uS5_D2-typ_fold_subgr"/>
</dbReference>
<dbReference type="GO" id="GO:0005525">
    <property type="term" value="F:GTP binding"/>
    <property type="evidence" value="ECO:0007669"/>
    <property type="project" value="UniProtKB-UniRule"/>
</dbReference>
<dbReference type="CDD" id="cd16262">
    <property type="entry name" value="EFG_III"/>
    <property type="match status" value="1"/>
</dbReference>
<dbReference type="SMART" id="SM00838">
    <property type="entry name" value="EFG_C"/>
    <property type="match status" value="1"/>
</dbReference>
<keyword evidence="2" id="KW-0547">Nucleotide-binding</keyword>
<dbReference type="GO" id="GO:0032790">
    <property type="term" value="P:ribosome disassembly"/>
    <property type="evidence" value="ECO:0007669"/>
    <property type="project" value="TreeGrafter"/>
</dbReference>
<dbReference type="AlphaFoldDB" id="A0A517M5E0"/>
<dbReference type="OrthoDB" id="9804431at2"/>
<name>A0A517M5E0_9BACT</name>
<dbReference type="SUPFAM" id="SSF54211">
    <property type="entry name" value="Ribosomal protein S5 domain 2-like"/>
    <property type="match status" value="1"/>
</dbReference>
<dbReference type="CDD" id="cd01886">
    <property type="entry name" value="EF-G"/>
    <property type="match status" value="1"/>
</dbReference>
<gene>
    <name evidence="9" type="primary">fusA_1</name>
    <name evidence="9" type="ORF">EC9_42820</name>
</gene>
<keyword evidence="5" id="KW-0342">GTP-binding</keyword>
<dbReference type="InterPro" id="IPR000640">
    <property type="entry name" value="EFG_V-like"/>
</dbReference>
<dbReference type="InterPro" id="IPR009000">
    <property type="entry name" value="Transl_B-barrel_sf"/>
</dbReference>
<reference evidence="9 10" key="1">
    <citation type="submission" date="2019-02" db="EMBL/GenBank/DDBJ databases">
        <title>Deep-cultivation of Planctomycetes and their phenomic and genomic characterization uncovers novel biology.</title>
        <authorList>
            <person name="Wiegand S."/>
            <person name="Jogler M."/>
            <person name="Boedeker C."/>
            <person name="Pinto D."/>
            <person name="Vollmers J."/>
            <person name="Rivas-Marin E."/>
            <person name="Kohn T."/>
            <person name="Peeters S.H."/>
            <person name="Heuer A."/>
            <person name="Rast P."/>
            <person name="Oberbeckmann S."/>
            <person name="Bunk B."/>
            <person name="Jeske O."/>
            <person name="Meyerdierks A."/>
            <person name="Storesund J.E."/>
            <person name="Kallscheuer N."/>
            <person name="Luecker S."/>
            <person name="Lage O.M."/>
            <person name="Pohl T."/>
            <person name="Merkel B.J."/>
            <person name="Hornburger P."/>
            <person name="Mueller R.-W."/>
            <person name="Bruemmer F."/>
            <person name="Labrenz M."/>
            <person name="Spormann A.M."/>
            <person name="Op den Camp H."/>
            <person name="Overmann J."/>
            <person name="Amann R."/>
            <person name="Jetten M.S.M."/>
            <person name="Mascher T."/>
            <person name="Medema M.H."/>
            <person name="Devos D.P."/>
            <person name="Kaster A.-K."/>
            <person name="Ovreas L."/>
            <person name="Rohde M."/>
            <person name="Galperin M.Y."/>
            <person name="Jogler C."/>
        </authorList>
    </citation>
    <scope>NUCLEOTIDE SEQUENCE [LARGE SCALE GENOMIC DNA]</scope>
    <source>
        <strain evidence="9 10">EC9</strain>
    </source>
</reference>
<dbReference type="PANTHER" id="PTHR43261">
    <property type="entry name" value="TRANSLATION ELONGATION FACTOR G-RELATED"/>
    <property type="match status" value="1"/>
</dbReference>
<dbReference type="KEGG" id="ruv:EC9_42820"/>
<dbReference type="InterPro" id="IPR027417">
    <property type="entry name" value="P-loop_NTPase"/>
</dbReference>
<dbReference type="InterPro" id="IPR020568">
    <property type="entry name" value="Ribosomal_Su5_D2-typ_SF"/>
</dbReference>
<keyword evidence="4" id="KW-0648">Protein biosynthesis</keyword>
<evidence type="ECO:0000259" key="8">
    <source>
        <dbReference type="PROSITE" id="PS51722"/>
    </source>
</evidence>
<dbReference type="SMART" id="SM00889">
    <property type="entry name" value="EFG_IV"/>
    <property type="match status" value="1"/>
</dbReference>
<dbReference type="GO" id="GO:0003924">
    <property type="term" value="F:GTPase activity"/>
    <property type="evidence" value="ECO:0007669"/>
    <property type="project" value="InterPro"/>
</dbReference>
<dbReference type="Pfam" id="PF03764">
    <property type="entry name" value="EFG_IV"/>
    <property type="match status" value="1"/>
</dbReference>
<sequence length="696" mass="76724">MAKLTQIRNIGIIAHIDAGKTTVTERMLYVSGMKHRVGRVDSGTTDTDDDAEEQERGITIYSACVKLKWGDYDINLLDTPGHVDFTAEVERCLRVLDGAVVVFSAREGVEAQSETVWRQANKYGVPRIVFINKLDREGADFYAVLDDIGPRLDATPVAIQIPVGIGPAHTSNPFRGTIDLIERKFLQFDPQSEGKQVQIQDVPEEMVDDVEVYREQLLETLYGFSNDLMERAMNEQEITPDMIRAAIRESCIRGEIQPVMCGSALHGIGVQPVLDAVGHFLPSPLDRPPVTGIDPKKPDVIISRKPDLSEPMCGLVFKILPAKTGDNYWIRLYSGSLKQNSRGYVPNRDKKENVAQLWQLHASKKERDGQIESVGAGDIVCVIGPRFAITGDTICDTREIIELPSITFADTVISMAIEPENTAEKKKLSETLEMFKRQDPTFDAKENEETGQTLISGMGELHLEVIQHRLTRDFGLKVKFYKPRVNYRETIGGKAEVVGVCNRQLGATQMFARVKISIEPLEDPSATAIVLDNCPPDGGLPDQFRPIVIDELKNRLEGGGHIAGFPLSGLRVRVLGAEAAEEGSDDVAFRIAASDAFEQGLKQAGPVLLEPLMRLEITTPDDYMGDIVGDLQQRRAIIAKTESRGMMTTIIAHAPLKELFGYSSAIRSLSQGRAGASMEPHGYHAAPAEDAANFSF</sequence>
<keyword evidence="3 9" id="KW-0251">Elongation factor</keyword>
<dbReference type="InterPro" id="IPR004540">
    <property type="entry name" value="Transl_elong_EFG/EF2"/>
</dbReference>
<evidence type="ECO:0000256" key="7">
    <source>
        <dbReference type="NCBIfam" id="TIGR00484"/>
    </source>
</evidence>
<comment type="similarity">
    <text evidence="1">Belongs to the TRAFAC class translation factor GTPase superfamily. Classic translation factor GTPase family. EF-G/EF-2 subfamily.</text>
</comment>
<dbReference type="InterPro" id="IPR035649">
    <property type="entry name" value="EFG_V"/>
</dbReference>
<comment type="function">
    <text evidence="6">Catalyzes the GTP-dependent ribosomal translocation step during translation elongation. During this step, the ribosome changes from the pre-translocational (PRE) to the post-translocational (POST) state as the newly formed A-site-bound peptidyl-tRNA and P-site-bound deacylated tRNA move to the P and E sites, respectively. Catalyzes the coordinated movement of the two tRNA molecules, the mRNA and conformational changes in the ribosome.</text>
</comment>
<evidence type="ECO:0000256" key="3">
    <source>
        <dbReference type="ARBA" id="ARBA00022768"/>
    </source>
</evidence>
<evidence type="ECO:0000313" key="10">
    <source>
        <dbReference type="Proteomes" id="UP000319557"/>
    </source>
</evidence>
<dbReference type="InterPro" id="IPR041095">
    <property type="entry name" value="EFG_II"/>
</dbReference>
<dbReference type="Pfam" id="PF14492">
    <property type="entry name" value="EFG_III"/>
    <property type="match status" value="1"/>
</dbReference>
<dbReference type="Gene3D" id="3.30.230.10">
    <property type="match status" value="1"/>
</dbReference>
<dbReference type="CDD" id="cd01680">
    <property type="entry name" value="EFG_like_IV"/>
    <property type="match status" value="1"/>
</dbReference>
<dbReference type="Pfam" id="PF00679">
    <property type="entry name" value="EFG_C"/>
    <property type="match status" value="1"/>
</dbReference>
<dbReference type="SUPFAM" id="SSF50447">
    <property type="entry name" value="Translation proteins"/>
    <property type="match status" value="1"/>
</dbReference>
<feature type="domain" description="Tr-type G" evidence="8">
    <location>
        <begin position="5"/>
        <end position="285"/>
    </location>
</feature>
<dbReference type="Pfam" id="PF00009">
    <property type="entry name" value="GTP_EFTU"/>
    <property type="match status" value="1"/>
</dbReference>
<dbReference type="InterPro" id="IPR005225">
    <property type="entry name" value="Small_GTP-bd"/>
</dbReference>
<dbReference type="Gene3D" id="3.40.50.300">
    <property type="entry name" value="P-loop containing nucleotide triphosphate hydrolases"/>
    <property type="match status" value="1"/>
</dbReference>
<dbReference type="PANTHER" id="PTHR43261:SF1">
    <property type="entry name" value="RIBOSOME-RELEASING FACTOR 2, MITOCHONDRIAL"/>
    <property type="match status" value="1"/>
</dbReference>
<dbReference type="InterPro" id="IPR009022">
    <property type="entry name" value="EFG_III"/>
</dbReference>
<dbReference type="CDD" id="cd03713">
    <property type="entry name" value="EFG_mtEFG_C"/>
    <property type="match status" value="1"/>
</dbReference>
<evidence type="ECO:0000256" key="4">
    <source>
        <dbReference type="ARBA" id="ARBA00022917"/>
    </source>
</evidence>
<dbReference type="EMBL" id="CP036261">
    <property type="protein sequence ID" value="QDS90078.1"/>
    <property type="molecule type" value="Genomic_DNA"/>
</dbReference>
<evidence type="ECO:0000313" key="9">
    <source>
        <dbReference type="EMBL" id="QDS90078.1"/>
    </source>
</evidence>
<dbReference type="InterPro" id="IPR000795">
    <property type="entry name" value="T_Tr_GTP-bd_dom"/>
</dbReference>
<dbReference type="RefSeq" id="WP_145347970.1">
    <property type="nucleotide sequence ID" value="NZ_CP036261.1"/>
</dbReference>
<dbReference type="Gene3D" id="2.40.30.10">
    <property type="entry name" value="Translation factors"/>
    <property type="match status" value="1"/>
</dbReference>
<dbReference type="SUPFAM" id="SSF52540">
    <property type="entry name" value="P-loop containing nucleoside triphosphate hydrolases"/>
    <property type="match status" value="1"/>
</dbReference>